<proteinExistence type="predicted"/>
<sequence length="309" mass="34116">MNITQSPNSGLDRNPLIYIQTPHLASGYTLTKLPNSLIFNQAANMQSAHNLSVSNADSQNLHNSLRGAQAICGSFSDAVNLRPSFSQAQKEKDSTANATLWNDGSFHHKINQSVNRKADLLYEEEQTVNYNSLRDVVRFPDNIGLVSYCSDDALVLRWRRLISPCNAVTINCAVLSPGSFNDSTLSAISCGTRALIFCDLLLTLSRVITALHICLWVPVYTKIIIKKVLKWVPICIYTGCQLNVAAFNKNKAPSDCSPSGASDHYVTEINAMAIQQHTQTRLKFTFLIASGTQRLVDIHPVRLITVLSH</sequence>
<evidence type="ECO:0000313" key="1">
    <source>
        <dbReference type="EMBL" id="CDH18167.1"/>
    </source>
</evidence>
<dbReference type="HOGENOM" id="CLU_048285_0_0_6"/>
<name>A0A077PBN8_XENBV</name>
<keyword evidence="2" id="KW-1185">Reference proteome</keyword>
<reference evidence="1" key="1">
    <citation type="submission" date="2013-07" db="EMBL/GenBank/DDBJ databases">
        <title>Sub-species coevolution in mutualistic symbiosis.</title>
        <authorList>
            <person name="Murfin K."/>
            <person name="Klassen J."/>
            <person name="Lee M."/>
            <person name="Forst S."/>
            <person name="Stock P."/>
            <person name="Goodrich-Blair H."/>
        </authorList>
    </citation>
    <scope>NUCLEOTIDE SEQUENCE [LARGE SCALE GENOMIC DNA]</scope>
    <source>
        <strain evidence="1">Kraussei Quebec</strain>
    </source>
</reference>
<dbReference type="EMBL" id="CBSY010000009">
    <property type="protein sequence ID" value="CDH18167.1"/>
    <property type="molecule type" value="Genomic_DNA"/>
</dbReference>
<evidence type="ECO:0000313" key="2">
    <source>
        <dbReference type="Proteomes" id="UP000028500"/>
    </source>
</evidence>
<organism evidence="1 2">
    <name type="scientific">Xenorhabdus bovienii str. kraussei Quebec</name>
    <dbReference type="NCBI Taxonomy" id="1398203"/>
    <lineage>
        <taxon>Bacteria</taxon>
        <taxon>Pseudomonadati</taxon>
        <taxon>Pseudomonadota</taxon>
        <taxon>Gammaproteobacteria</taxon>
        <taxon>Enterobacterales</taxon>
        <taxon>Morganellaceae</taxon>
        <taxon>Xenorhabdus</taxon>
    </lineage>
</organism>
<dbReference type="Proteomes" id="UP000028500">
    <property type="component" value="Unassembled WGS sequence"/>
</dbReference>
<accession>A0A077PBN8</accession>
<dbReference type="AlphaFoldDB" id="A0A077PBN8"/>
<protein>
    <submittedName>
        <fullName evidence="1">Uncharacterized protein</fullName>
    </submittedName>
</protein>
<gene>
    <name evidence="1" type="ORF">XBKQ1_1060001</name>
</gene>
<comment type="caution">
    <text evidence="1">The sequence shown here is derived from an EMBL/GenBank/DDBJ whole genome shotgun (WGS) entry which is preliminary data.</text>
</comment>